<evidence type="ECO:0008006" key="5">
    <source>
        <dbReference type="Google" id="ProtNLM"/>
    </source>
</evidence>
<dbReference type="EMBL" id="FOFR01000002">
    <property type="protein sequence ID" value="SEQ23268.1"/>
    <property type="molecule type" value="Genomic_DNA"/>
</dbReference>
<evidence type="ECO:0000256" key="2">
    <source>
        <dbReference type="SAM" id="SignalP"/>
    </source>
</evidence>
<reference evidence="4" key="1">
    <citation type="submission" date="2016-10" db="EMBL/GenBank/DDBJ databases">
        <authorList>
            <person name="Varghese N."/>
            <person name="Submissions S."/>
        </authorList>
    </citation>
    <scope>NUCLEOTIDE SEQUENCE [LARGE SCALE GENOMIC DNA]</scope>
    <source>
        <strain evidence="4">CGMCC 4.3525</strain>
    </source>
</reference>
<dbReference type="RefSeq" id="WP_143116002.1">
    <property type="nucleotide sequence ID" value="NZ_FOFR01000002.1"/>
</dbReference>
<organism evidence="3 4">
    <name type="scientific">Lentzea xinjiangensis</name>
    <dbReference type="NCBI Taxonomy" id="402600"/>
    <lineage>
        <taxon>Bacteria</taxon>
        <taxon>Bacillati</taxon>
        <taxon>Actinomycetota</taxon>
        <taxon>Actinomycetes</taxon>
        <taxon>Pseudonocardiales</taxon>
        <taxon>Pseudonocardiaceae</taxon>
        <taxon>Lentzea</taxon>
    </lineage>
</organism>
<sequence>MKSTIAVLLGLLLALTACGSEPDQQAGAKKDNSADMVKFAQCMRDNGIDMPDPKQADNGGVMIEAMPGVKGDSAPLDEEKMKSAHEACKKHLPNGGEFKPPSPEEQDEARKQAKCMRDKGHDWPDPDFDGGAGEPRTLPNLDDDKVKQDMKDCGLGEGGMVAARPVG</sequence>
<feature type="region of interest" description="Disordered" evidence="1">
    <location>
        <begin position="65"/>
        <end position="167"/>
    </location>
</feature>
<dbReference type="PROSITE" id="PS51257">
    <property type="entry name" value="PROKAR_LIPOPROTEIN"/>
    <property type="match status" value="1"/>
</dbReference>
<feature type="signal peptide" evidence="2">
    <location>
        <begin position="1"/>
        <end position="19"/>
    </location>
</feature>
<keyword evidence="4" id="KW-1185">Reference proteome</keyword>
<feature type="compositionally biased region" description="Basic and acidic residues" evidence="1">
    <location>
        <begin position="108"/>
        <end position="124"/>
    </location>
</feature>
<gene>
    <name evidence="3" type="ORF">SAMN05216188_102492</name>
</gene>
<feature type="compositionally biased region" description="Basic and acidic residues" evidence="1">
    <location>
        <begin position="142"/>
        <end position="154"/>
    </location>
</feature>
<dbReference type="STRING" id="402600.SAMN05216188_102492"/>
<dbReference type="AlphaFoldDB" id="A0A1H9EE26"/>
<feature type="compositionally biased region" description="Basic and acidic residues" evidence="1">
    <location>
        <begin position="77"/>
        <end position="89"/>
    </location>
</feature>
<keyword evidence="2" id="KW-0732">Signal</keyword>
<dbReference type="Proteomes" id="UP000199352">
    <property type="component" value="Unassembled WGS sequence"/>
</dbReference>
<name>A0A1H9EE26_9PSEU</name>
<evidence type="ECO:0000313" key="3">
    <source>
        <dbReference type="EMBL" id="SEQ23268.1"/>
    </source>
</evidence>
<proteinExistence type="predicted"/>
<evidence type="ECO:0000256" key="1">
    <source>
        <dbReference type="SAM" id="MobiDB-lite"/>
    </source>
</evidence>
<accession>A0A1H9EE26</accession>
<protein>
    <recommendedName>
        <fullName evidence="5">PT repeat-containing protein</fullName>
    </recommendedName>
</protein>
<evidence type="ECO:0000313" key="4">
    <source>
        <dbReference type="Proteomes" id="UP000199352"/>
    </source>
</evidence>
<dbReference type="OrthoDB" id="7949713at2"/>
<feature type="chain" id="PRO_5039653852" description="PT repeat-containing protein" evidence="2">
    <location>
        <begin position="20"/>
        <end position="167"/>
    </location>
</feature>